<dbReference type="Gene3D" id="3.30.1330.30">
    <property type="match status" value="1"/>
</dbReference>
<dbReference type="SMART" id="SM00967">
    <property type="entry name" value="SpoU_sub_bind"/>
    <property type="match status" value="1"/>
</dbReference>
<dbReference type="GO" id="GO:0008168">
    <property type="term" value="F:methyltransferase activity"/>
    <property type="evidence" value="ECO:0007669"/>
    <property type="project" value="UniProtKB-KW"/>
</dbReference>
<gene>
    <name evidence="5" type="ORF">ACFOGJ_26310</name>
</gene>
<dbReference type="InterPro" id="IPR004441">
    <property type="entry name" value="rRNA_MeTrfase_TrmH"/>
</dbReference>
<dbReference type="SUPFAM" id="SSF75217">
    <property type="entry name" value="alpha/beta knot"/>
    <property type="match status" value="1"/>
</dbReference>
<keyword evidence="2" id="KW-0808">Transferase</keyword>
<sequence length="308" mass="31543">MSSSRRSGPRTTPSQAPRRNRGAGHRDAGAPHRGDADAPHRGNAGAPRRGGRKGPAAKPAGGTYWLYGRHAVQAAIDNPQRRIQRLLAAPKAAAGLRLAQGRQVEPAEMQDLARLLPPGAVHQGIAALVEPLQQPALRDWLAGGGGGGGAGARAVIVLDQVTDPQNVGTILRSATAFGAAAIVTTAAHAPEEGGPLAKAASGALDMLPYLREPNLARALEQLAEAGFWRIALDADGDETLAAARPQDRPVALILGAEGSGLRRLTRAHSDCIARLPIAPAIGSLNVAQAATAALYELARTGLPGGGGQ</sequence>
<accession>A0ABV7L7Y6</accession>
<evidence type="ECO:0000259" key="4">
    <source>
        <dbReference type="SMART" id="SM00967"/>
    </source>
</evidence>
<feature type="compositionally biased region" description="Basic and acidic residues" evidence="3">
    <location>
        <begin position="24"/>
        <end position="40"/>
    </location>
</feature>
<dbReference type="PANTHER" id="PTHR46429:SF1">
    <property type="entry name" value="23S RRNA (GUANOSINE-2'-O-)-METHYLTRANSFERASE RLMB"/>
    <property type="match status" value="1"/>
</dbReference>
<dbReference type="InterPro" id="IPR029064">
    <property type="entry name" value="Ribosomal_eL30-like_sf"/>
</dbReference>
<keyword evidence="1 5" id="KW-0489">Methyltransferase</keyword>
<dbReference type="GO" id="GO:0032259">
    <property type="term" value="P:methylation"/>
    <property type="evidence" value="ECO:0007669"/>
    <property type="project" value="UniProtKB-KW"/>
</dbReference>
<dbReference type="RefSeq" id="WP_379906241.1">
    <property type="nucleotide sequence ID" value="NZ_JBHRTR010000049.1"/>
</dbReference>
<dbReference type="InterPro" id="IPR029026">
    <property type="entry name" value="tRNA_m1G_MTases_N"/>
</dbReference>
<dbReference type="SUPFAM" id="SSF55315">
    <property type="entry name" value="L30e-like"/>
    <property type="match status" value="1"/>
</dbReference>
<proteinExistence type="predicted"/>
<organism evidence="5 6">
    <name type="scientific">Marinibaculum pumilum</name>
    <dbReference type="NCBI Taxonomy" id="1766165"/>
    <lineage>
        <taxon>Bacteria</taxon>
        <taxon>Pseudomonadati</taxon>
        <taxon>Pseudomonadota</taxon>
        <taxon>Alphaproteobacteria</taxon>
        <taxon>Rhodospirillales</taxon>
        <taxon>Rhodospirillaceae</taxon>
        <taxon>Marinibaculum</taxon>
    </lineage>
</organism>
<dbReference type="Pfam" id="PF00588">
    <property type="entry name" value="SpoU_methylase"/>
    <property type="match status" value="1"/>
</dbReference>
<dbReference type="InterPro" id="IPR029028">
    <property type="entry name" value="Alpha/beta_knot_MTases"/>
</dbReference>
<dbReference type="Pfam" id="PF08032">
    <property type="entry name" value="SpoU_sub_bind"/>
    <property type="match status" value="1"/>
</dbReference>
<evidence type="ECO:0000256" key="3">
    <source>
        <dbReference type="SAM" id="MobiDB-lite"/>
    </source>
</evidence>
<dbReference type="InterPro" id="IPR013123">
    <property type="entry name" value="SpoU_subst-bd"/>
</dbReference>
<feature type="region of interest" description="Disordered" evidence="3">
    <location>
        <begin position="1"/>
        <end position="58"/>
    </location>
</feature>
<protein>
    <submittedName>
        <fullName evidence="5">TrmH family RNA methyltransferase</fullName>
    </submittedName>
</protein>
<dbReference type="Proteomes" id="UP001595528">
    <property type="component" value="Unassembled WGS sequence"/>
</dbReference>
<dbReference type="EMBL" id="JBHRTR010000049">
    <property type="protein sequence ID" value="MFC3230786.1"/>
    <property type="molecule type" value="Genomic_DNA"/>
</dbReference>
<evidence type="ECO:0000313" key="5">
    <source>
        <dbReference type="EMBL" id="MFC3230786.1"/>
    </source>
</evidence>
<comment type="caution">
    <text evidence="5">The sequence shown here is derived from an EMBL/GenBank/DDBJ whole genome shotgun (WGS) entry which is preliminary data.</text>
</comment>
<feature type="compositionally biased region" description="Low complexity" evidence="3">
    <location>
        <begin position="1"/>
        <end position="14"/>
    </location>
</feature>
<dbReference type="CDD" id="cd18103">
    <property type="entry name" value="SpoU-like_RlmB"/>
    <property type="match status" value="1"/>
</dbReference>
<dbReference type="InterPro" id="IPR001537">
    <property type="entry name" value="SpoU_MeTrfase"/>
</dbReference>
<dbReference type="PANTHER" id="PTHR46429">
    <property type="entry name" value="23S RRNA (GUANOSINE-2'-O-)-METHYLTRANSFERASE RLMB"/>
    <property type="match status" value="1"/>
</dbReference>
<dbReference type="Gene3D" id="3.40.1280.10">
    <property type="match status" value="1"/>
</dbReference>
<keyword evidence="6" id="KW-1185">Reference proteome</keyword>
<reference evidence="6" key="1">
    <citation type="journal article" date="2019" name="Int. J. Syst. Evol. Microbiol.">
        <title>The Global Catalogue of Microorganisms (GCM) 10K type strain sequencing project: providing services to taxonomists for standard genome sequencing and annotation.</title>
        <authorList>
            <consortium name="The Broad Institute Genomics Platform"/>
            <consortium name="The Broad Institute Genome Sequencing Center for Infectious Disease"/>
            <person name="Wu L."/>
            <person name="Ma J."/>
        </authorList>
    </citation>
    <scope>NUCLEOTIDE SEQUENCE [LARGE SCALE GENOMIC DNA]</scope>
    <source>
        <strain evidence="6">KCTC 42964</strain>
    </source>
</reference>
<evidence type="ECO:0000313" key="6">
    <source>
        <dbReference type="Proteomes" id="UP001595528"/>
    </source>
</evidence>
<evidence type="ECO:0000256" key="1">
    <source>
        <dbReference type="ARBA" id="ARBA00022603"/>
    </source>
</evidence>
<feature type="domain" description="RNA 2-O ribose methyltransferase substrate binding" evidence="4">
    <location>
        <begin position="65"/>
        <end position="135"/>
    </location>
</feature>
<evidence type="ECO:0000256" key="2">
    <source>
        <dbReference type="ARBA" id="ARBA00022679"/>
    </source>
</evidence>
<name>A0ABV7L7Y6_9PROT</name>